<gene>
    <name evidence="1" type="ORF">K0M31_012359</name>
</gene>
<name>A0AA40FK83_9HYME</name>
<evidence type="ECO:0000313" key="1">
    <source>
        <dbReference type="EMBL" id="KAK1120378.1"/>
    </source>
</evidence>
<dbReference type="Proteomes" id="UP001177670">
    <property type="component" value="Unassembled WGS sequence"/>
</dbReference>
<keyword evidence="2" id="KW-1185">Reference proteome</keyword>
<evidence type="ECO:0000313" key="2">
    <source>
        <dbReference type="Proteomes" id="UP001177670"/>
    </source>
</evidence>
<dbReference type="AlphaFoldDB" id="A0AA40FK83"/>
<sequence>MAMKRRRDCATPFSRQSTPWYNLLGVGPMTDNWHEAFNEFNAIRQFLQSCTCDRV</sequence>
<proteinExistence type="predicted"/>
<organism evidence="1 2">
    <name type="scientific">Melipona bicolor</name>
    <dbReference type="NCBI Taxonomy" id="60889"/>
    <lineage>
        <taxon>Eukaryota</taxon>
        <taxon>Metazoa</taxon>
        <taxon>Ecdysozoa</taxon>
        <taxon>Arthropoda</taxon>
        <taxon>Hexapoda</taxon>
        <taxon>Insecta</taxon>
        <taxon>Pterygota</taxon>
        <taxon>Neoptera</taxon>
        <taxon>Endopterygota</taxon>
        <taxon>Hymenoptera</taxon>
        <taxon>Apocrita</taxon>
        <taxon>Aculeata</taxon>
        <taxon>Apoidea</taxon>
        <taxon>Anthophila</taxon>
        <taxon>Apidae</taxon>
        <taxon>Melipona</taxon>
    </lineage>
</organism>
<accession>A0AA40FK83</accession>
<protein>
    <submittedName>
        <fullName evidence="1">Uncharacterized protein</fullName>
    </submittedName>
</protein>
<reference evidence="1" key="1">
    <citation type="submission" date="2021-10" db="EMBL/GenBank/DDBJ databases">
        <title>Melipona bicolor Genome sequencing and assembly.</title>
        <authorList>
            <person name="Araujo N.S."/>
            <person name="Arias M.C."/>
        </authorList>
    </citation>
    <scope>NUCLEOTIDE SEQUENCE</scope>
    <source>
        <strain evidence="1">USP_2M_L1-L4_2017</strain>
        <tissue evidence="1">Whole body</tissue>
    </source>
</reference>
<comment type="caution">
    <text evidence="1">The sequence shown here is derived from an EMBL/GenBank/DDBJ whole genome shotgun (WGS) entry which is preliminary data.</text>
</comment>
<dbReference type="EMBL" id="JAHYIQ010000031">
    <property type="protein sequence ID" value="KAK1120378.1"/>
    <property type="molecule type" value="Genomic_DNA"/>
</dbReference>